<sequence length="137" mass="15301">MLLLDNHTSHVSLNAVKFARENNIVMLTLPPHGSHKLQPLDRSFFSPLKGKYAIENSGRGIGQQQVARLFNEAYKKVATLGNAESGFRGIYPYDDDLFDETEFAPSIVTDQMPQNHDISNIHDPLSPNQLLEASQPL</sequence>
<protein>
    <recommendedName>
        <fullName evidence="2">DDE-1 domain-containing protein</fullName>
    </recommendedName>
</protein>
<feature type="domain" description="DDE-1" evidence="2">
    <location>
        <begin position="1"/>
        <end position="56"/>
    </location>
</feature>
<accession>A0A922M7X8</accession>
<dbReference type="Pfam" id="PF03184">
    <property type="entry name" value="DDE_1"/>
    <property type="match status" value="1"/>
</dbReference>
<evidence type="ECO:0000313" key="3">
    <source>
        <dbReference type="EMBL" id="KAH9631736.1"/>
    </source>
</evidence>
<dbReference type="AlphaFoldDB" id="A0A922M7X8"/>
<dbReference type="EMBL" id="JACEFF010000750">
    <property type="protein sequence ID" value="KAH9631736.1"/>
    <property type="molecule type" value="Genomic_DNA"/>
</dbReference>
<evidence type="ECO:0000313" key="4">
    <source>
        <dbReference type="Proteomes" id="UP000814243"/>
    </source>
</evidence>
<name>A0A922M7X8_SPOEX</name>
<feature type="compositionally biased region" description="Polar residues" evidence="1">
    <location>
        <begin position="126"/>
        <end position="137"/>
    </location>
</feature>
<gene>
    <name evidence="3" type="ORF">HF086_014737</name>
</gene>
<reference evidence="3" key="1">
    <citation type="journal article" date="2021" name="G3 (Bethesda)">
        <title>Genome and transcriptome analysis of the beet armyworm Spodoptera exigua reveals targets for pest control. .</title>
        <authorList>
            <person name="Simon S."/>
            <person name="Breeschoten T."/>
            <person name="Jansen H.J."/>
            <person name="Dirks R.P."/>
            <person name="Schranz M.E."/>
            <person name="Ros V.I.D."/>
        </authorList>
    </citation>
    <scope>NUCLEOTIDE SEQUENCE</scope>
    <source>
        <strain evidence="3">TB_SE_WUR_2020</strain>
    </source>
</reference>
<comment type="caution">
    <text evidence="3">The sequence shown here is derived from an EMBL/GenBank/DDBJ whole genome shotgun (WGS) entry which is preliminary data.</text>
</comment>
<dbReference type="GO" id="GO:0003676">
    <property type="term" value="F:nucleic acid binding"/>
    <property type="evidence" value="ECO:0007669"/>
    <property type="project" value="InterPro"/>
</dbReference>
<organism evidence="3 4">
    <name type="scientific">Spodoptera exigua</name>
    <name type="common">Beet armyworm</name>
    <name type="synonym">Noctua fulgens</name>
    <dbReference type="NCBI Taxonomy" id="7107"/>
    <lineage>
        <taxon>Eukaryota</taxon>
        <taxon>Metazoa</taxon>
        <taxon>Ecdysozoa</taxon>
        <taxon>Arthropoda</taxon>
        <taxon>Hexapoda</taxon>
        <taxon>Insecta</taxon>
        <taxon>Pterygota</taxon>
        <taxon>Neoptera</taxon>
        <taxon>Endopterygota</taxon>
        <taxon>Lepidoptera</taxon>
        <taxon>Glossata</taxon>
        <taxon>Ditrysia</taxon>
        <taxon>Noctuoidea</taxon>
        <taxon>Noctuidae</taxon>
        <taxon>Amphipyrinae</taxon>
        <taxon>Spodoptera</taxon>
    </lineage>
</organism>
<dbReference type="InterPro" id="IPR004875">
    <property type="entry name" value="DDE_SF_endonuclease_dom"/>
</dbReference>
<dbReference type="Proteomes" id="UP000814243">
    <property type="component" value="Unassembled WGS sequence"/>
</dbReference>
<proteinExistence type="predicted"/>
<evidence type="ECO:0000259" key="2">
    <source>
        <dbReference type="Pfam" id="PF03184"/>
    </source>
</evidence>
<feature type="region of interest" description="Disordered" evidence="1">
    <location>
        <begin position="114"/>
        <end position="137"/>
    </location>
</feature>
<evidence type="ECO:0000256" key="1">
    <source>
        <dbReference type="SAM" id="MobiDB-lite"/>
    </source>
</evidence>